<organism evidence="1">
    <name type="scientific">Anguilla anguilla</name>
    <name type="common">European freshwater eel</name>
    <name type="synonym">Muraena anguilla</name>
    <dbReference type="NCBI Taxonomy" id="7936"/>
    <lineage>
        <taxon>Eukaryota</taxon>
        <taxon>Metazoa</taxon>
        <taxon>Chordata</taxon>
        <taxon>Craniata</taxon>
        <taxon>Vertebrata</taxon>
        <taxon>Euteleostomi</taxon>
        <taxon>Actinopterygii</taxon>
        <taxon>Neopterygii</taxon>
        <taxon>Teleostei</taxon>
        <taxon>Anguilliformes</taxon>
        <taxon>Anguillidae</taxon>
        <taxon>Anguilla</taxon>
    </lineage>
</organism>
<reference evidence="1" key="1">
    <citation type="submission" date="2014-11" db="EMBL/GenBank/DDBJ databases">
        <authorList>
            <person name="Amaro Gonzalez C."/>
        </authorList>
    </citation>
    <scope>NUCLEOTIDE SEQUENCE</scope>
</reference>
<dbReference type="EMBL" id="GBXM01061271">
    <property type="protein sequence ID" value="JAH47306.1"/>
    <property type="molecule type" value="Transcribed_RNA"/>
</dbReference>
<reference evidence="1" key="2">
    <citation type="journal article" date="2015" name="Fish Shellfish Immunol.">
        <title>Early steps in the European eel (Anguilla anguilla)-Vibrio vulnificus interaction in the gills: Role of the RtxA13 toxin.</title>
        <authorList>
            <person name="Callol A."/>
            <person name="Pajuelo D."/>
            <person name="Ebbesson L."/>
            <person name="Teles M."/>
            <person name="MacKenzie S."/>
            <person name="Amaro C."/>
        </authorList>
    </citation>
    <scope>NUCLEOTIDE SEQUENCE</scope>
</reference>
<accession>A0A0E9T173</accession>
<dbReference type="AlphaFoldDB" id="A0A0E9T173"/>
<evidence type="ECO:0000313" key="1">
    <source>
        <dbReference type="EMBL" id="JAH47306.1"/>
    </source>
</evidence>
<name>A0A0E9T173_ANGAN</name>
<protein>
    <submittedName>
        <fullName evidence="1">Uncharacterized protein</fullName>
    </submittedName>
</protein>
<sequence>MWSNLVPISPAGEQVFRNLLPVVIPFVTITPVGEESLLKASKDQRYKFCEDFLLVKSWTNMMPLTEL</sequence>
<proteinExistence type="predicted"/>